<dbReference type="PANTHER" id="PTHR45138">
    <property type="entry name" value="REGULATORY COMPONENTS OF SENSORY TRANSDUCTION SYSTEM"/>
    <property type="match status" value="1"/>
</dbReference>
<evidence type="ECO:0000313" key="5">
    <source>
        <dbReference type="Proteomes" id="UP000007374"/>
    </source>
</evidence>
<sequence>MLQTSSASNDRSGDIATTIADCMKRMGVVGLPRNYEIFYEVYAGSNRDLARDFAALEGRLTQDALDKLAMKHFAQSNRDAIVESAQNQIAIRAEEILSLLGRERSSLEKFGVILDQTSNGLGSNADLSRDILCKIVGIMAAATETTIQQGRQISQAMAEKSEELEKMRSQLEQYKRLADTDPLTKVWNRRAFDKRMARIYDDPRSIMYHALILIDIDGFKSFNDQFGHPIGDRVLQIVARLLKVQGNADSFLARTGGEEFALIVYGLSEDATMTLAETARATVEQAEFVLGPSGRNYGPIRISLGVCMASEANDADDLYTKADQALYGSKLDGRNRATLYSRNPKGSFAKNWLIYRKD</sequence>
<dbReference type="SMART" id="SM00267">
    <property type="entry name" value="GGDEF"/>
    <property type="match status" value="1"/>
</dbReference>
<dbReference type="AlphaFoldDB" id="K2P142"/>
<dbReference type="InterPro" id="IPR000160">
    <property type="entry name" value="GGDEF_dom"/>
</dbReference>
<dbReference type="RefSeq" id="WP_009451776.1">
    <property type="nucleotide sequence ID" value="NZ_AMSI01000013.1"/>
</dbReference>
<dbReference type="GO" id="GO:0043709">
    <property type="term" value="P:cell adhesion involved in single-species biofilm formation"/>
    <property type="evidence" value="ECO:0007669"/>
    <property type="project" value="TreeGrafter"/>
</dbReference>
<evidence type="ECO:0000259" key="3">
    <source>
        <dbReference type="PROSITE" id="PS50887"/>
    </source>
</evidence>
<dbReference type="Proteomes" id="UP000007374">
    <property type="component" value="Unassembled WGS sequence"/>
</dbReference>
<dbReference type="NCBIfam" id="TIGR00254">
    <property type="entry name" value="GGDEF"/>
    <property type="match status" value="1"/>
</dbReference>
<dbReference type="Pfam" id="PF00990">
    <property type="entry name" value="GGDEF"/>
    <property type="match status" value="1"/>
</dbReference>
<dbReference type="Gene3D" id="3.30.70.270">
    <property type="match status" value="1"/>
</dbReference>
<comment type="catalytic activity">
    <reaction evidence="2">
        <text>2 GTP = 3',3'-c-di-GMP + 2 diphosphate</text>
        <dbReference type="Rhea" id="RHEA:24898"/>
        <dbReference type="ChEBI" id="CHEBI:33019"/>
        <dbReference type="ChEBI" id="CHEBI:37565"/>
        <dbReference type="ChEBI" id="CHEBI:58805"/>
        <dbReference type="EC" id="2.7.7.65"/>
    </reaction>
</comment>
<evidence type="ECO:0000313" key="4">
    <source>
        <dbReference type="EMBL" id="EKF41061.1"/>
    </source>
</evidence>
<dbReference type="InterPro" id="IPR043128">
    <property type="entry name" value="Rev_trsase/Diguanyl_cyclase"/>
</dbReference>
<evidence type="ECO:0000256" key="2">
    <source>
        <dbReference type="ARBA" id="ARBA00034247"/>
    </source>
</evidence>
<evidence type="ECO:0000256" key="1">
    <source>
        <dbReference type="ARBA" id="ARBA00012528"/>
    </source>
</evidence>
<protein>
    <recommendedName>
        <fullName evidence="1">diguanylate cyclase</fullName>
        <ecNumber evidence="1">2.7.7.65</ecNumber>
    </recommendedName>
</protein>
<name>K2P142_9HYPH</name>
<feature type="domain" description="GGDEF" evidence="3">
    <location>
        <begin position="207"/>
        <end position="342"/>
    </location>
</feature>
<comment type="caution">
    <text evidence="4">The sequence shown here is derived from an EMBL/GenBank/DDBJ whole genome shotgun (WGS) entry which is preliminary data.</text>
</comment>
<dbReference type="GO" id="GO:1902201">
    <property type="term" value="P:negative regulation of bacterial-type flagellum-dependent cell motility"/>
    <property type="evidence" value="ECO:0007669"/>
    <property type="project" value="TreeGrafter"/>
</dbReference>
<dbReference type="SUPFAM" id="SSF55073">
    <property type="entry name" value="Nucleotide cyclase"/>
    <property type="match status" value="1"/>
</dbReference>
<dbReference type="PROSITE" id="PS50887">
    <property type="entry name" value="GGDEF"/>
    <property type="match status" value="1"/>
</dbReference>
<dbReference type="EC" id="2.7.7.65" evidence="1"/>
<dbReference type="InterPro" id="IPR050469">
    <property type="entry name" value="Diguanylate_Cyclase"/>
</dbReference>
<dbReference type="PATRIC" id="fig|1231190.3.peg.3692"/>
<keyword evidence="5" id="KW-1185">Reference proteome</keyword>
<dbReference type="eggNOG" id="COG2199">
    <property type="taxonomic scope" value="Bacteria"/>
</dbReference>
<reference evidence="4 5" key="1">
    <citation type="journal article" date="2012" name="J. Bacteriol.">
        <title>Genome Sequence of Nitratireductor indicus Type Strain C115.</title>
        <authorList>
            <person name="Lai Q."/>
            <person name="Li G."/>
            <person name="Yu Z."/>
            <person name="Shao Z."/>
        </authorList>
    </citation>
    <scope>NUCLEOTIDE SEQUENCE [LARGE SCALE GENOMIC DNA]</scope>
    <source>
        <strain evidence="4 5">C115</strain>
    </source>
</reference>
<accession>K2P142</accession>
<dbReference type="InterPro" id="IPR029787">
    <property type="entry name" value="Nucleotide_cyclase"/>
</dbReference>
<proteinExistence type="predicted"/>
<dbReference type="GO" id="GO:0005886">
    <property type="term" value="C:plasma membrane"/>
    <property type="evidence" value="ECO:0007669"/>
    <property type="project" value="TreeGrafter"/>
</dbReference>
<dbReference type="STRING" id="721133.SAMN05216176_11293"/>
<dbReference type="FunFam" id="3.30.70.270:FF:000001">
    <property type="entry name" value="Diguanylate cyclase domain protein"/>
    <property type="match status" value="1"/>
</dbReference>
<organism evidence="4 5">
    <name type="scientific">Nitratireductor indicus C115</name>
    <dbReference type="NCBI Taxonomy" id="1231190"/>
    <lineage>
        <taxon>Bacteria</taxon>
        <taxon>Pseudomonadati</taxon>
        <taxon>Pseudomonadota</taxon>
        <taxon>Alphaproteobacteria</taxon>
        <taxon>Hyphomicrobiales</taxon>
        <taxon>Phyllobacteriaceae</taxon>
        <taxon>Nitratireductor</taxon>
    </lineage>
</organism>
<dbReference type="CDD" id="cd01949">
    <property type="entry name" value="GGDEF"/>
    <property type="match status" value="1"/>
</dbReference>
<dbReference type="GO" id="GO:0052621">
    <property type="term" value="F:diguanylate cyclase activity"/>
    <property type="evidence" value="ECO:0007669"/>
    <property type="project" value="UniProtKB-EC"/>
</dbReference>
<gene>
    <name evidence="4" type="ORF">NA8A_17870</name>
</gene>
<dbReference type="PANTHER" id="PTHR45138:SF9">
    <property type="entry name" value="DIGUANYLATE CYCLASE DGCM-RELATED"/>
    <property type="match status" value="1"/>
</dbReference>
<dbReference type="EMBL" id="AMSI01000013">
    <property type="protein sequence ID" value="EKF41061.1"/>
    <property type="molecule type" value="Genomic_DNA"/>
</dbReference>